<feature type="region of interest" description="Disordered" evidence="1">
    <location>
        <begin position="170"/>
        <end position="228"/>
    </location>
</feature>
<reference evidence="2" key="2">
    <citation type="journal article" date="2015" name="Data Brief">
        <title>Shoot transcriptome of the giant reed, Arundo donax.</title>
        <authorList>
            <person name="Barrero R.A."/>
            <person name="Guerrero F.D."/>
            <person name="Moolhuijzen P."/>
            <person name="Goolsby J.A."/>
            <person name="Tidwell J."/>
            <person name="Bellgard S.E."/>
            <person name="Bellgard M.I."/>
        </authorList>
    </citation>
    <scope>NUCLEOTIDE SEQUENCE</scope>
    <source>
        <tissue evidence="2">Shoot tissue taken approximately 20 cm above the soil surface</tissue>
    </source>
</reference>
<dbReference type="InterPro" id="IPR012340">
    <property type="entry name" value="NA-bd_OB-fold"/>
</dbReference>
<feature type="compositionally biased region" description="Polar residues" evidence="1">
    <location>
        <begin position="187"/>
        <end position="196"/>
    </location>
</feature>
<dbReference type="PANTHER" id="PTHR47165:SF4">
    <property type="entry name" value="OS03G0429900 PROTEIN"/>
    <property type="match status" value="1"/>
</dbReference>
<organism evidence="2">
    <name type="scientific">Arundo donax</name>
    <name type="common">Giant reed</name>
    <name type="synonym">Donax arundinaceus</name>
    <dbReference type="NCBI Taxonomy" id="35708"/>
    <lineage>
        <taxon>Eukaryota</taxon>
        <taxon>Viridiplantae</taxon>
        <taxon>Streptophyta</taxon>
        <taxon>Embryophyta</taxon>
        <taxon>Tracheophyta</taxon>
        <taxon>Spermatophyta</taxon>
        <taxon>Magnoliopsida</taxon>
        <taxon>Liliopsida</taxon>
        <taxon>Poales</taxon>
        <taxon>Poaceae</taxon>
        <taxon>PACMAD clade</taxon>
        <taxon>Arundinoideae</taxon>
        <taxon>Arundineae</taxon>
        <taxon>Arundo</taxon>
    </lineage>
</organism>
<dbReference type="InterPro" id="IPR047192">
    <property type="entry name" value="Euk_RPA1_DBD_C"/>
</dbReference>
<evidence type="ECO:0000313" key="2">
    <source>
        <dbReference type="EMBL" id="JAD64712.1"/>
    </source>
</evidence>
<protein>
    <recommendedName>
        <fullName evidence="3">Replication factor A C-terminal domain-containing protein</fullName>
    </recommendedName>
</protein>
<dbReference type="CDD" id="cd04476">
    <property type="entry name" value="RPA1_DBD_C"/>
    <property type="match status" value="1"/>
</dbReference>
<name>A0A0A9BZL3_ARUDO</name>
<evidence type="ECO:0008006" key="3">
    <source>
        <dbReference type="Google" id="ProtNLM"/>
    </source>
</evidence>
<dbReference type="AlphaFoldDB" id="A0A0A9BZL3"/>
<dbReference type="EMBL" id="GBRH01233183">
    <property type="protein sequence ID" value="JAD64712.1"/>
    <property type="molecule type" value="Transcribed_RNA"/>
</dbReference>
<reference evidence="2" key="1">
    <citation type="submission" date="2014-09" db="EMBL/GenBank/DDBJ databases">
        <authorList>
            <person name="Magalhaes I.L.F."/>
            <person name="Oliveira U."/>
            <person name="Santos F.R."/>
            <person name="Vidigal T.H.D.A."/>
            <person name="Brescovit A.D."/>
            <person name="Santos A.J."/>
        </authorList>
    </citation>
    <scope>NUCLEOTIDE SEQUENCE</scope>
    <source>
        <tissue evidence="2">Shoot tissue taken approximately 20 cm above the soil surface</tissue>
    </source>
</reference>
<accession>A0A0A9BZL3</accession>
<sequence>MYPACRACRSTFNIFGSAYKCTKEKCLSTEFNYRYKLCLMGADESGCELEFVLFDKIAQHLIGKPVDRLQKLYSMDDTPKEVSGLVGQKYTFIVKISVKKSIKSLDPSFEVVYVSQQHGRQTNIPIIPKVENIDTSISSSAYLAELPITSIAKAPLKPIKSKGNIELGSIIPPLQPPSEGDPMDIEQNVNISQENMYATKRPYTDKTQEGYDEDEDTKNVRQHKRSRQ</sequence>
<evidence type="ECO:0000256" key="1">
    <source>
        <dbReference type="SAM" id="MobiDB-lite"/>
    </source>
</evidence>
<dbReference type="SUPFAM" id="SSF50249">
    <property type="entry name" value="Nucleic acid-binding proteins"/>
    <property type="match status" value="1"/>
</dbReference>
<dbReference type="PANTHER" id="PTHR47165">
    <property type="entry name" value="OS03G0429900 PROTEIN"/>
    <property type="match status" value="1"/>
</dbReference>
<dbReference type="Gene3D" id="2.40.50.140">
    <property type="entry name" value="Nucleic acid-binding proteins"/>
    <property type="match status" value="1"/>
</dbReference>
<proteinExistence type="predicted"/>